<dbReference type="AlphaFoldDB" id="A0A1H1LCB6"/>
<dbReference type="SMART" id="SM00228">
    <property type="entry name" value="PDZ"/>
    <property type="match status" value="1"/>
</dbReference>
<feature type="chain" id="PRO_5039026747" evidence="4">
    <location>
        <begin position="31"/>
        <end position="394"/>
    </location>
</feature>
<dbReference type="Pfam" id="PF17820">
    <property type="entry name" value="PDZ_6"/>
    <property type="match status" value="1"/>
</dbReference>
<dbReference type="InterPro" id="IPR009003">
    <property type="entry name" value="Peptidase_S1_PA"/>
</dbReference>
<dbReference type="InterPro" id="IPR051201">
    <property type="entry name" value="Chloro_Bact_Ser_Proteases"/>
</dbReference>
<dbReference type="Gene3D" id="2.40.10.120">
    <property type="match status" value="1"/>
</dbReference>
<evidence type="ECO:0000256" key="1">
    <source>
        <dbReference type="ARBA" id="ARBA00022670"/>
    </source>
</evidence>
<dbReference type="GO" id="GO:0004252">
    <property type="term" value="F:serine-type endopeptidase activity"/>
    <property type="evidence" value="ECO:0007669"/>
    <property type="project" value="InterPro"/>
</dbReference>
<dbReference type="SUPFAM" id="SSF50156">
    <property type="entry name" value="PDZ domain-like"/>
    <property type="match status" value="1"/>
</dbReference>
<feature type="signal peptide" evidence="4">
    <location>
        <begin position="1"/>
        <end position="30"/>
    </location>
</feature>
<dbReference type="InterPro" id="IPR033116">
    <property type="entry name" value="TRYPSIN_SER"/>
</dbReference>
<feature type="compositionally biased region" description="Polar residues" evidence="3">
    <location>
        <begin position="66"/>
        <end position="84"/>
    </location>
</feature>
<evidence type="ECO:0000256" key="2">
    <source>
        <dbReference type="ARBA" id="ARBA00022801"/>
    </source>
</evidence>
<keyword evidence="7" id="KW-1185">Reference proteome</keyword>
<dbReference type="OrthoDB" id="73775at2"/>
<proteinExistence type="predicted"/>
<keyword evidence="4" id="KW-0732">Signal</keyword>
<feature type="domain" description="PDZ" evidence="5">
    <location>
        <begin position="269"/>
        <end position="353"/>
    </location>
</feature>
<keyword evidence="1 6" id="KW-0645">Protease</keyword>
<dbReference type="PANTHER" id="PTHR43343">
    <property type="entry name" value="PEPTIDASE S12"/>
    <property type="match status" value="1"/>
</dbReference>
<evidence type="ECO:0000256" key="3">
    <source>
        <dbReference type="SAM" id="MobiDB-lite"/>
    </source>
</evidence>
<dbReference type="Proteomes" id="UP000199092">
    <property type="component" value="Chromosome I"/>
</dbReference>
<dbReference type="EMBL" id="LT629749">
    <property type="protein sequence ID" value="SDR71509.1"/>
    <property type="molecule type" value="Genomic_DNA"/>
</dbReference>
<evidence type="ECO:0000256" key="4">
    <source>
        <dbReference type="SAM" id="SignalP"/>
    </source>
</evidence>
<dbReference type="InterPro" id="IPR041489">
    <property type="entry name" value="PDZ_6"/>
</dbReference>
<evidence type="ECO:0000259" key="5">
    <source>
        <dbReference type="PROSITE" id="PS50106"/>
    </source>
</evidence>
<feature type="region of interest" description="Disordered" evidence="3">
    <location>
        <begin position="54"/>
        <end position="84"/>
    </location>
</feature>
<dbReference type="InterPro" id="IPR001478">
    <property type="entry name" value="PDZ"/>
</dbReference>
<evidence type="ECO:0000313" key="6">
    <source>
        <dbReference type="EMBL" id="SDR71509.1"/>
    </source>
</evidence>
<dbReference type="PRINTS" id="PR00834">
    <property type="entry name" value="PROTEASES2C"/>
</dbReference>
<reference evidence="6 7" key="1">
    <citation type="submission" date="2016-10" db="EMBL/GenBank/DDBJ databases">
        <authorList>
            <person name="de Groot N.N."/>
        </authorList>
    </citation>
    <scope>NUCLEOTIDE SEQUENCE [LARGE SCALE GENOMIC DNA]</scope>
    <source>
        <strain evidence="6 7">DSM 21741</strain>
    </source>
</reference>
<name>A0A1H1LCB6_9ACTN</name>
<dbReference type="SUPFAM" id="SSF50494">
    <property type="entry name" value="Trypsin-like serine proteases"/>
    <property type="match status" value="1"/>
</dbReference>
<dbReference type="InterPro" id="IPR001940">
    <property type="entry name" value="Peptidase_S1C"/>
</dbReference>
<feature type="region of interest" description="Disordered" evidence="3">
    <location>
        <begin position="375"/>
        <end position="394"/>
    </location>
</feature>
<dbReference type="RefSeq" id="WP_091408831.1">
    <property type="nucleotide sequence ID" value="NZ_LT629749.1"/>
</dbReference>
<feature type="compositionally biased region" description="Gly residues" evidence="3">
    <location>
        <begin position="54"/>
        <end position="63"/>
    </location>
</feature>
<dbReference type="PROSITE" id="PS00135">
    <property type="entry name" value="TRYPSIN_SER"/>
    <property type="match status" value="1"/>
</dbReference>
<dbReference type="PROSITE" id="PS50106">
    <property type="entry name" value="PDZ"/>
    <property type="match status" value="1"/>
</dbReference>
<dbReference type="GO" id="GO:0006508">
    <property type="term" value="P:proteolysis"/>
    <property type="evidence" value="ECO:0007669"/>
    <property type="project" value="UniProtKB-KW"/>
</dbReference>
<dbReference type="Gene3D" id="2.30.42.10">
    <property type="match status" value="1"/>
</dbReference>
<evidence type="ECO:0000313" key="7">
    <source>
        <dbReference type="Proteomes" id="UP000199092"/>
    </source>
</evidence>
<sequence>MGRTYGWVRRVGGTTALTLTVGLGSLPVTAAAASTFETRVVALADWSRGSGGGRDWGYPGYPGGSDLSSSTGNTTVDSDPATTAESTGVVLVNTELGYENAAGAGTGIVLTSGGEILTNYHVVEGATAIQVTVASTGATYTADVVGHSASADIALLQLEDASGLTPATIDDDTVALGDSVTAVGNAGGTGTLTAADGTVTALEASITTAAESSVAAERLTGLIETDADVVAGDSGGPLVDAEGEVVGIDTAASSGSVIDGYAVPIEDALVVIDQIASGTSTPTVQVGASAFLGVQVADSASAYPGTAWGTEAATSTGGGGAAVAVVVDGSPAARAGLAAGDTITAVGDEAVRSAADLSAALDGRHVGEQVEVTWTGASGTTQTAPATLAESPTA</sequence>
<dbReference type="PANTHER" id="PTHR43343:SF3">
    <property type="entry name" value="PROTEASE DO-LIKE 8, CHLOROPLASTIC"/>
    <property type="match status" value="1"/>
</dbReference>
<dbReference type="InterPro" id="IPR036034">
    <property type="entry name" value="PDZ_sf"/>
</dbReference>
<dbReference type="Pfam" id="PF13365">
    <property type="entry name" value="Trypsin_2"/>
    <property type="match status" value="1"/>
</dbReference>
<protein>
    <submittedName>
        <fullName evidence="6">Serine protease, S1-C subfamily, contains C-terminal PDZ domain</fullName>
    </submittedName>
</protein>
<organism evidence="6 7">
    <name type="scientific">Friedmanniella luteola</name>
    <dbReference type="NCBI Taxonomy" id="546871"/>
    <lineage>
        <taxon>Bacteria</taxon>
        <taxon>Bacillati</taxon>
        <taxon>Actinomycetota</taxon>
        <taxon>Actinomycetes</taxon>
        <taxon>Propionibacteriales</taxon>
        <taxon>Nocardioidaceae</taxon>
        <taxon>Friedmanniella</taxon>
    </lineage>
</organism>
<accession>A0A1H1LCB6</accession>
<keyword evidence="2" id="KW-0378">Hydrolase</keyword>
<gene>
    <name evidence="6" type="ORF">SAMN04488543_0174</name>
</gene>
<dbReference type="STRING" id="546871.SAMN04488543_0174"/>